<comment type="caution">
    <text evidence="3">The sequence shown here is derived from an EMBL/GenBank/DDBJ whole genome shotgun (WGS) entry which is preliminary data.</text>
</comment>
<keyword evidence="2" id="KW-0812">Transmembrane</keyword>
<keyword evidence="2" id="KW-0472">Membrane</keyword>
<protein>
    <recommendedName>
        <fullName evidence="5">Cell division protein FtsL</fullName>
    </recommendedName>
</protein>
<proteinExistence type="predicted"/>
<dbReference type="EMBL" id="SGWX01000001">
    <property type="protein sequence ID" value="RZS61297.1"/>
    <property type="molecule type" value="Genomic_DNA"/>
</dbReference>
<feature type="transmembrane region" description="Helical" evidence="2">
    <location>
        <begin position="50"/>
        <end position="71"/>
    </location>
</feature>
<evidence type="ECO:0000313" key="3">
    <source>
        <dbReference type="EMBL" id="RZS61297.1"/>
    </source>
</evidence>
<evidence type="ECO:0000256" key="1">
    <source>
        <dbReference type="SAM" id="MobiDB-lite"/>
    </source>
</evidence>
<feature type="region of interest" description="Disordered" evidence="1">
    <location>
        <begin position="109"/>
        <end position="144"/>
    </location>
</feature>
<dbReference type="OrthoDB" id="5148572at2"/>
<evidence type="ECO:0008006" key="5">
    <source>
        <dbReference type="Google" id="ProtNLM"/>
    </source>
</evidence>
<gene>
    <name evidence="3" type="ORF">EV386_1594</name>
</gene>
<dbReference type="RefSeq" id="WP_130413876.1">
    <property type="nucleotide sequence ID" value="NZ_SGWX01000001.1"/>
</dbReference>
<organism evidence="3 4">
    <name type="scientific">Xylanimonas ulmi</name>
    <dbReference type="NCBI Taxonomy" id="228973"/>
    <lineage>
        <taxon>Bacteria</taxon>
        <taxon>Bacillati</taxon>
        <taxon>Actinomycetota</taxon>
        <taxon>Actinomycetes</taxon>
        <taxon>Micrococcales</taxon>
        <taxon>Promicromonosporaceae</taxon>
        <taxon>Xylanimonas</taxon>
    </lineage>
</organism>
<reference evidence="3 4" key="1">
    <citation type="submission" date="2019-02" db="EMBL/GenBank/DDBJ databases">
        <title>Sequencing the genomes of 1000 actinobacteria strains.</title>
        <authorList>
            <person name="Klenk H.-P."/>
        </authorList>
    </citation>
    <scope>NUCLEOTIDE SEQUENCE [LARGE SCALE GENOMIC DNA]</scope>
    <source>
        <strain evidence="3 4">DSM 16932</strain>
    </source>
</reference>
<dbReference type="Proteomes" id="UP000293852">
    <property type="component" value="Unassembled WGS sequence"/>
</dbReference>
<keyword evidence="4" id="KW-1185">Reference proteome</keyword>
<evidence type="ECO:0000313" key="4">
    <source>
        <dbReference type="Proteomes" id="UP000293852"/>
    </source>
</evidence>
<keyword evidence="2" id="KW-1133">Transmembrane helix</keyword>
<sequence length="144" mass="14832">MSALRAPATVPSRPAAPSRGTRLTALPGGRVESRRRFAAVRAPLQARSGVPFLALCGAVLAAALLAVLVLNTTMARGSYEMAGLQGQLVRTSQDVQTKQESLRTAERTLKDRATGLGMVPSDSASFLDITGSAGSAAPTAEAGR</sequence>
<evidence type="ECO:0000256" key="2">
    <source>
        <dbReference type="SAM" id="Phobius"/>
    </source>
</evidence>
<name>A0A4Q7M370_9MICO</name>
<dbReference type="AlphaFoldDB" id="A0A4Q7M370"/>
<feature type="region of interest" description="Disordered" evidence="1">
    <location>
        <begin position="1"/>
        <end position="23"/>
    </location>
</feature>
<accession>A0A4Q7M370</accession>